<dbReference type="Proteomes" id="UP000270296">
    <property type="component" value="Unassembled WGS sequence"/>
</dbReference>
<evidence type="ECO:0000313" key="1">
    <source>
        <dbReference type="EMBL" id="VDO93094.1"/>
    </source>
</evidence>
<dbReference type="WBParaSite" id="SBAD_0000110001-mRNA-1">
    <property type="protein sequence ID" value="SBAD_0000110001-mRNA-1"/>
    <property type="gene ID" value="SBAD_0000110001"/>
</dbReference>
<sequence>MTRSIRHSSWARLRPPQAPSLIESGTLPNPEFAFAWALIAVCQENDMHFISEHWEQSCHLPVPRYSMWMAKNLASSKLALPHPYIRPAMPLILQPIFTIQPICHAVQNHRSKQVVTLAMAAKQLAPEVDHRKSIANSRPPLIP</sequence>
<dbReference type="EMBL" id="UZAM01006700">
    <property type="protein sequence ID" value="VDO93094.1"/>
    <property type="molecule type" value="Genomic_DNA"/>
</dbReference>
<protein>
    <submittedName>
        <fullName evidence="3">Pentatricopeptide repeat-containing protein</fullName>
    </submittedName>
</protein>
<proteinExistence type="predicted"/>
<evidence type="ECO:0000313" key="3">
    <source>
        <dbReference type="WBParaSite" id="SBAD_0000110001-mRNA-1"/>
    </source>
</evidence>
<name>A0A183IBS4_9BILA</name>
<evidence type="ECO:0000313" key="2">
    <source>
        <dbReference type="Proteomes" id="UP000270296"/>
    </source>
</evidence>
<dbReference type="AlphaFoldDB" id="A0A183IBS4"/>
<gene>
    <name evidence="1" type="ORF">SBAD_LOCUS1068</name>
</gene>
<reference evidence="3" key="1">
    <citation type="submission" date="2016-06" db="UniProtKB">
        <authorList>
            <consortium name="WormBaseParasite"/>
        </authorList>
    </citation>
    <scope>IDENTIFICATION</scope>
</reference>
<organism evidence="3">
    <name type="scientific">Soboliphyme baturini</name>
    <dbReference type="NCBI Taxonomy" id="241478"/>
    <lineage>
        <taxon>Eukaryota</taxon>
        <taxon>Metazoa</taxon>
        <taxon>Ecdysozoa</taxon>
        <taxon>Nematoda</taxon>
        <taxon>Enoplea</taxon>
        <taxon>Dorylaimia</taxon>
        <taxon>Dioctophymatida</taxon>
        <taxon>Dioctophymatoidea</taxon>
        <taxon>Soboliphymatidae</taxon>
        <taxon>Soboliphyme</taxon>
    </lineage>
</organism>
<accession>A0A183IBS4</accession>
<keyword evidence="2" id="KW-1185">Reference proteome</keyword>
<reference evidence="1 2" key="2">
    <citation type="submission" date="2018-11" db="EMBL/GenBank/DDBJ databases">
        <authorList>
            <consortium name="Pathogen Informatics"/>
        </authorList>
    </citation>
    <scope>NUCLEOTIDE SEQUENCE [LARGE SCALE GENOMIC DNA]</scope>
</reference>